<gene>
    <name evidence="1" type="ORF">MRATA1EN1_LOCUS17039</name>
</gene>
<reference evidence="1" key="1">
    <citation type="submission" date="2023-04" db="EMBL/GenBank/DDBJ databases">
        <authorList>
            <consortium name="ELIXIR-Norway"/>
        </authorList>
    </citation>
    <scope>NUCLEOTIDE SEQUENCE [LARGE SCALE GENOMIC DNA]</scope>
</reference>
<dbReference type="Proteomes" id="UP001176941">
    <property type="component" value="Chromosome 27"/>
</dbReference>
<keyword evidence="2" id="KW-1185">Reference proteome</keyword>
<accession>A0ABN8Z2L3</accession>
<proteinExistence type="predicted"/>
<organism evidence="1 2">
    <name type="scientific">Rangifer tarandus platyrhynchus</name>
    <name type="common">Svalbard reindeer</name>
    <dbReference type="NCBI Taxonomy" id="3082113"/>
    <lineage>
        <taxon>Eukaryota</taxon>
        <taxon>Metazoa</taxon>
        <taxon>Chordata</taxon>
        <taxon>Craniata</taxon>
        <taxon>Vertebrata</taxon>
        <taxon>Euteleostomi</taxon>
        <taxon>Mammalia</taxon>
        <taxon>Eutheria</taxon>
        <taxon>Laurasiatheria</taxon>
        <taxon>Artiodactyla</taxon>
        <taxon>Ruminantia</taxon>
        <taxon>Pecora</taxon>
        <taxon>Cervidae</taxon>
        <taxon>Odocoileinae</taxon>
        <taxon>Rangifer</taxon>
    </lineage>
</organism>
<protein>
    <submittedName>
        <fullName evidence="1">Uncharacterized protein</fullName>
    </submittedName>
</protein>
<evidence type="ECO:0000313" key="1">
    <source>
        <dbReference type="EMBL" id="CAI9168077.1"/>
    </source>
</evidence>
<evidence type="ECO:0000313" key="2">
    <source>
        <dbReference type="Proteomes" id="UP001176941"/>
    </source>
</evidence>
<name>A0ABN8Z2L3_RANTA</name>
<sequence>MNAPLVSGLEYYGPHLPTGPEQFLYYPTQLGPKLSEGSCQAFSPGHPLPVLSRLPLWAGCFFFQSQCWNLCCAEKRTGPRMPPRFPSEDTKPQAVLHLLPSVCTPMQAL</sequence>
<dbReference type="EMBL" id="OX459963">
    <property type="protein sequence ID" value="CAI9168077.1"/>
    <property type="molecule type" value="Genomic_DNA"/>
</dbReference>